<feature type="transmembrane region" description="Helical" evidence="12">
    <location>
        <begin position="193"/>
        <end position="212"/>
    </location>
</feature>
<reference evidence="13" key="1">
    <citation type="submission" date="2020-11" db="EMBL/GenBank/DDBJ databases">
        <title>Gallus gallus (Chicken) genome, bGalGal1, GRCg7b, maternal haplotype autosomes + Z &amp; W.</title>
        <authorList>
            <person name="Warren W."/>
            <person name="Formenti G."/>
            <person name="Fedrigo O."/>
            <person name="Haase B."/>
            <person name="Mountcastle J."/>
            <person name="Balacco J."/>
            <person name="Tracey A."/>
            <person name="Schneider V."/>
            <person name="Okimoto R."/>
            <person name="Cheng H."/>
            <person name="Hawken R."/>
            <person name="Howe K."/>
            <person name="Jarvis E.D."/>
        </authorList>
    </citation>
    <scope>NUCLEOTIDE SEQUENCE [LARGE SCALE GENOMIC DNA]</scope>
    <source>
        <strain evidence="13">Broiler</strain>
    </source>
</reference>
<keyword evidence="8" id="KW-0460">Magnesium</keyword>
<keyword evidence="9 12" id="KW-1133">Transmembrane helix</keyword>
<dbReference type="SUPFAM" id="SSF52833">
    <property type="entry name" value="Thioredoxin-like"/>
    <property type="match status" value="1"/>
</dbReference>
<evidence type="ECO:0000256" key="11">
    <source>
        <dbReference type="ARBA" id="ARBA00023157"/>
    </source>
</evidence>
<dbReference type="Pfam" id="PF04756">
    <property type="entry name" value="OST3_OST6"/>
    <property type="match status" value="1"/>
</dbReference>
<dbReference type="FunFam" id="3.40.30.10:FF:000009">
    <property type="entry name" value="Tumor suppressor candidate 3"/>
    <property type="match status" value="1"/>
</dbReference>
<keyword evidence="6" id="KW-0732">Signal</keyword>
<dbReference type="PANTHER" id="PTHR12692">
    <property type="entry name" value="DOLICHYL-DIPHOSPHOOLIGOSACCHARIDE--PROTEIN GLYCOSYLTRANSFERASE-RELATED"/>
    <property type="match status" value="1"/>
</dbReference>
<dbReference type="Proteomes" id="UP000000539">
    <property type="component" value="Chromosome 4"/>
</dbReference>
<evidence type="ECO:0000256" key="7">
    <source>
        <dbReference type="ARBA" id="ARBA00022824"/>
    </source>
</evidence>
<comment type="subcellular location">
    <subcellularLocation>
        <location evidence="1">Endoplasmic reticulum membrane</location>
        <topology evidence="1">Multi-pass membrane protein</topology>
    </subcellularLocation>
</comment>
<evidence type="ECO:0000256" key="1">
    <source>
        <dbReference type="ARBA" id="ARBA00004477"/>
    </source>
</evidence>
<name>A0A8V0YLX7_CHICK</name>
<feature type="transmembrane region" description="Helical" evidence="12">
    <location>
        <begin position="224"/>
        <end position="243"/>
    </location>
</feature>
<evidence type="ECO:0000256" key="5">
    <source>
        <dbReference type="ARBA" id="ARBA00022692"/>
    </source>
</evidence>
<keyword evidence="4" id="KW-0813">Transport</keyword>
<evidence type="ECO:0000256" key="3">
    <source>
        <dbReference type="ARBA" id="ARBA00009561"/>
    </source>
</evidence>
<dbReference type="GO" id="GO:0015693">
    <property type="term" value="P:magnesium ion transport"/>
    <property type="evidence" value="ECO:0007669"/>
    <property type="project" value="UniProtKB-ARBA"/>
</dbReference>
<organism evidence="13 14">
    <name type="scientific">Gallus gallus</name>
    <name type="common">Chicken</name>
    <dbReference type="NCBI Taxonomy" id="9031"/>
    <lineage>
        <taxon>Eukaryota</taxon>
        <taxon>Metazoa</taxon>
        <taxon>Chordata</taxon>
        <taxon>Craniata</taxon>
        <taxon>Vertebrata</taxon>
        <taxon>Euteleostomi</taxon>
        <taxon>Archelosauria</taxon>
        <taxon>Archosauria</taxon>
        <taxon>Dinosauria</taxon>
        <taxon>Saurischia</taxon>
        <taxon>Theropoda</taxon>
        <taxon>Coelurosauria</taxon>
        <taxon>Aves</taxon>
        <taxon>Neognathae</taxon>
        <taxon>Galloanserae</taxon>
        <taxon>Galliformes</taxon>
        <taxon>Phasianidae</taxon>
        <taxon>Phasianinae</taxon>
        <taxon>Gallus</taxon>
    </lineage>
</organism>
<evidence type="ECO:0000256" key="9">
    <source>
        <dbReference type="ARBA" id="ARBA00022989"/>
    </source>
</evidence>
<feature type="transmembrane region" description="Helical" evidence="12">
    <location>
        <begin position="308"/>
        <end position="328"/>
    </location>
</feature>
<evidence type="ECO:0000256" key="6">
    <source>
        <dbReference type="ARBA" id="ARBA00022729"/>
    </source>
</evidence>
<evidence type="ECO:0000313" key="14">
    <source>
        <dbReference type="Proteomes" id="UP000000539"/>
    </source>
</evidence>
<dbReference type="InterPro" id="IPR021149">
    <property type="entry name" value="OligosaccharylTrfase_OST3/OST6"/>
</dbReference>
<proteinExistence type="inferred from homology"/>
<dbReference type="AlphaFoldDB" id="A0A8V0YLX7"/>
<evidence type="ECO:0000256" key="12">
    <source>
        <dbReference type="SAM" id="Phobius"/>
    </source>
</evidence>
<accession>A0A8V0YLX7</accession>
<sequence length="342" mass="39080">MALERAHRHAALRVRRTTFPRSLRGVGRCDWPRSASNRRKENLLAEKVEQLMEWSSRRSVIRMNGDKFRRFVKAPPRNYSVIVMFTALQPQRQCSVCRQANEEYQVLANSWRYSSAFSNKLFFTIVDYDEGADVFQQLNMNSAPTFMHFPPKGKPKRADTFDLQRIGFAAEQLAKWIADRTDVHIRVFRPPNYSGTIALALLVSLVGGLLYLRRNNLEFIYNKTGWAMAALCVVFAMTSGQMWNHIRGPPYAHKNPQNGQVSYIHGSSQAQFVAESHIILLLNAAITMGMVLLNEAATSKGDVGKRRIICLVGLGLVVFFFSFLLSIFRSKYHGYPYSFLIK</sequence>
<dbReference type="GO" id="GO:0005789">
    <property type="term" value="C:endoplasmic reticulum membrane"/>
    <property type="evidence" value="ECO:0007669"/>
    <property type="project" value="UniProtKB-SubCell"/>
</dbReference>
<dbReference type="InterPro" id="IPR036249">
    <property type="entry name" value="Thioredoxin-like_sf"/>
</dbReference>
<keyword evidence="5 12" id="KW-0812">Transmembrane</keyword>
<gene>
    <name evidence="13" type="primary">TUSC3</name>
</gene>
<keyword evidence="10 12" id="KW-0472">Membrane</keyword>
<feature type="transmembrane region" description="Helical" evidence="12">
    <location>
        <begin position="278"/>
        <end position="296"/>
    </location>
</feature>
<reference evidence="13" key="3">
    <citation type="submission" date="2025-09" db="UniProtKB">
        <authorList>
            <consortium name="Ensembl"/>
        </authorList>
    </citation>
    <scope>IDENTIFICATION</scope>
    <source>
        <strain evidence="13">broiler</strain>
    </source>
</reference>
<protein>
    <submittedName>
        <fullName evidence="13">Tumor suppressor candidate 3</fullName>
    </submittedName>
</protein>
<dbReference type="Gene3D" id="3.40.30.10">
    <property type="entry name" value="Glutaredoxin"/>
    <property type="match status" value="1"/>
</dbReference>
<keyword evidence="14" id="KW-1185">Reference proteome</keyword>
<dbReference type="Ensembl" id="ENSGALT00010033478.1">
    <property type="protein sequence ID" value="ENSGALP00010019750.1"/>
    <property type="gene ID" value="ENSGALG00010013958.1"/>
</dbReference>
<dbReference type="OrthoDB" id="67566at2759"/>
<dbReference type="PANTHER" id="PTHR12692:SF1">
    <property type="entry name" value="TUMOR SUPPRESSOR CANDIDATE 3"/>
    <property type="match status" value="1"/>
</dbReference>
<evidence type="ECO:0000256" key="2">
    <source>
        <dbReference type="ARBA" id="ARBA00004922"/>
    </source>
</evidence>
<comment type="similarity">
    <text evidence="3">Belongs to the OST3/OST6 family.</text>
</comment>
<evidence type="ECO:0000313" key="13">
    <source>
        <dbReference type="Ensembl" id="ENSGALP00010019750.1"/>
    </source>
</evidence>
<dbReference type="GeneTree" id="ENSGT00390000012030"/>
<evidence type="ECO:0000256" key="10">
    <source>
        <dbReference type="ARBA" id="ARBA00023136"/>
    </source>
</evidence>
<keyword evidence="11" id="KW-1015">Disulfide bond</keyword>
<comment type="pathway">
    <text evidence="2">Protein modification; protein glycosylation.</text>
</comment>
<reference evidence="13" key="2">
    <citation type="submission" date="2025-08" db="UniProtKB">
        <authorList>
            <consortium name="Ensembl"/>
        </authorList>
    </citation>
    <scope>IDENTIFICATION</scope>
    <source>
        <strain evidence="13">broiler</strain>
    </source>
</reference>
<keyword evidence="7" id="KW-0256">Endoplasmic reticulum</keyword>
<evidence type="ECO:0000256" key="4">
    <source>
        <dbReference type="ARBA" id="ARBA00022448"/>
    </source>
</evidence>
<dbReference type="CDD" id="cd02947">
    <property type="entry name" value="TRX_family"/>
    <property type="match status" value="1"/>
</dbReference>
<evidence type="ECO:0000256" key="8">
    <source>
        <dbReference type="ARBA" id="ARBA00022842"/>
    </source>
</evidence>